<organism evidence="2 3">
    <name type="scientific">Devosia insulae DS-56</name>
    <dbReference type="NCBI Taxonomy" id="1116389"/>
    <lineage>
        <taxon>Bacteria</taxon>
        <taxon>Pseudomonadati</taxon>
        <taxon>Pseudomonadota</taxon>
        <taxon>Alphaproteobacteria</taxon>
        <taxon>Hyphomicrobiales</taxon>
        <taxon>Devosiaceae</taxon>
        <taxon>Devosia</taxon>
    </lineage>
</organism>
<dbReference type="AlphaFoldDB" id="A0A1E5XTC9"/>
<reference evidence="2 3" key="1">
    <citation type="journal article" date="2015" name="Genome Announc.">
        <title>Genome Assemblies of Three Soil-Associated Devosia species: D. insulae, D. limi, and D. soli.</title>
        <authorList>
            <person name="Hassan Y.I."/>
            <person name="Lepp D."/>
            <person name="Zhou T."/>
        </authorList>
    </citation>
    <scope>NUCLEOTIDE SEQUENCE [LARGE SCALE GENOMIC DNA]</scope>
    <source>
        <strain evidence="2 3">DS-56</strain>
    </source>
</reference>
<name>A0A1E5XTC9_9HYPH</name>
<dbReference type="Proteomes" id="UP000095463">
    <property type="component" value="Unassembled WGS sequence"/>
</dbReference>
<feature type="coiled-coil region" evidence="1">
    <location>
        <begin position="30"/>
        <end position="57"/>
    </location>
</feature>
<accession>A0A1E5XTC9</accession>
<keyword evidence="1" id="KW-0175">Coiled coil</keyword>
<evidence type="ECO:0008006" key="4">
    <source>
        <dbReference type="Google" id="ProtNLM"/>
    </source>
</evidence>
<evidence type="ECO:0000313" key="3">
    <source>
        <dbReference type="Proteomes" id="UP000095463"/>
    </source>
</evidence>
<gene>
    <name evidence="2" type="ORF">VW23_014345</name>
</gene>
<protein>
    <recommendedName>
        <fullName evidence="4">General secretion pathway protein GspM</fullName>
    </recommendedName>
</protein>
<evidence type="ECO:0000313" key="2">
    <source>
        <dbReference type="EMBL" id="OEO31853.1"/>
    </source>
</evidence>
<dbReference type="EMBL" id="LAJE02000118">
    <property type="protein sequence ID" value="OEO31853.1"/>
    <property type="molecule type" value="Genomic_DNA"/>
</dbReference>
<evidence type="ECO:0000256" key="1">
    <source>
        <dbReference type="SAM" id="Coils"/>
    </source>
</evidence>
<dbReference type="Pfam" id="PF10741">
    <property type="entry name" value="T2SSM_b"/>
    <property type="match status" value="1"/>
</dbReference>
<keyword evidence="3" id="KW-1185">Reference proteome</keyword>
<sequence length="179" mass="19364">MRNRIVLLLVVAVAVFLAGWAVERVYLAPGRAADERIADLSTQLAALRERELSARREQAALTGAPVQPQADLVARADSATAGTQFQEYARAAVAEADGLALSSQVLVSEVAEGYAKVSVLLRMRIAERQLLEFARQVETESPPIVFDSLELRLMPVSPDSRVLDVTATLGRFYGGADAR</sequence>
<comment type="caution">
    <text evidence="2">The sequence shown here is derived from an EMBL/GenBank/DDBJ whole genome shotgun (WGS) entry which is preliminary data.</text>
</comment>
<proteinExistence type="predicted"/>
<dbReference type="RefSeq" id="WP_069908992.1">
    <property type="nucleotide sequence ID" value="NZ_LAJE02000118.1"/>
</dbReference>
<dbReference type="InterPro" id="IPR034756">
    <property type="entry name" value="T2SSM_b"/>
</dbReference>